<accession>G8QZN7</accession>
<name>G8QZN7_OWEHD</name>
<feature type="chain" id="PRO_5003515272" evidence="1">
    <location>
        <begin position="23"/>
        <end position="117"/>
    </location>
</feature>
<reference evidence="2 3" key="1">
    <citation type="journal article" date="2012" name="Stand. Genomic Sci.">
        <title>Genome sequence of the orange-pigmented seawater bacterium Owenweeksia hongkongensis type strain (UST20020801(T)).</title>
        <authorList>
            <person name="Riedel T."/>
            <person name="Held B."/>
            <person name="Nolan M."/>
            <person name="Lucas S."/>
            <person name="Lapidus A."/>
            <person name="Tice H."/>
            <person name="Del Rio T.G."/>
            <person name="Cheng J.F."/>
            <person name="Han C."/>
            <person name="Tapia R."/>
            <person name="Goodwin L.A."/>
            <person name="Pitluck S."/>
            <person name="Liolios K."/>
            <person name="Mavromatis K."/>
            <person name="Pagani I."/>
            <person name="Ivanova N."/>
            <person name="Mikhailova N."/>
            <person name="Pati A."/>
            <person name="Chen A."/>
            <person name="Palaniappan K."/>
            <person name="Rohde M."/>
            <person name="Tindall B.J."/>
            <person name="Detter J.C."/>
            <person name="Goker M."/>
            <person name="Woyke T."/>
            <person name="Bristow J."/>
            <person name="Eisen J.A."/>
            <person name="Markowitz V."/>
            <person name="Hugenholtz P."/>
            <person name="Klenk H.P."/>
            <person name="Kyrpides N.C."/>
        </authorList>
    </citation>
    <scope>NUCLEOTIDE SEQUENCE</scope>
    <source>
        <strain evidence="3">DSM 17368 / JCM 12287 / NRRL B-23963</strain>
    </source>
</reference>
<dbReference type="HOGENOM" id="CLU_2082465_0_0_10"/>
<feature type="signal peptide" evidence="1">
    <location>
        <begin position="1"/>
        <end position="22"/>
    </location>
</feature>
<dbReference type="KEGG" id="oho:Oweho_2727"/>
<dbReference type="Proteomes" id="UP000005631">
    <property type="component" value="Chromosome"/>
</dbReference>
<organism evidence="2 3">
    <name type="scientific">Owenweeksia hongkongensis (strain DSM 17368 / CIP 108786 / JCM 12287 / NRRL B-23963 / UST20020801)</name>
    <dbReference type="NCBI Taxonomy" id="926562"/>
    <lineage>
        <taxon>Bacteria</taxon>
        <taxon>Pseudomonadati</taxon>
        <taxon>Bacteroidota</taxon>
        <taxon>Flavobacteriia</taxon>
        <taxon>Flavobacteriales</taxon>
        <taxon>Owenweeksiaceae</taxon>
        <taxon>Owenweeksia</taxon>
    </lineage>
</organism>
<dbReference type="AlphaFoldDB" id="G8QZN7"/>
<keyword evidence="3" id="KW-1185">Reference proteome</keyword>
<gene>
    <name evidence="2" type="ordered locus">Oweho_2727</name>
</gene>
<evidence type="ECO:0000313" key="3">
    <source>
        <dbReference type="Proteomes" id="UP000005631"/>
    </source>
</evidence>
<evidence type="ECO:0000313" key="2">
    <source>
        <dbReference type="EMBL" id="AEV33690.1"/>
    </source>
</evidence>
<dbReference type="STRING" id="926562.Oweho_2727"/>
<dbReference type="RefSeq" id="WP_014203039.1">
    <property type="nucleotide sequence ID" value="NC_016599.1"/>
</dbReference>
<dbReference type="EMBL" id="CP003156">
    <property type="protein sequence ID" value="AEV33690.1"/>
    <property type="molecule type" value="Genomic_DNA"/>
</dbReference>
<sequence length="117" mass="12957">MKNIKMMALALLLVGLTGVAKAEGETPDKALRTEAKMKSELCLRISSLQLADFNLEDETVDIHFQCNAEGEVIVHSVDGVSCVVSEYVANKLKGHKMYVDENLQNATHHVEVRYVVI</sequence>
<protein>
    <submittedName>
        <fullName evidence="2">Uncharacterized protein</fullName>
    </submittedName>
</protein>
<evidence type="ECO:0000256" key="1">
    <source>
        <dbReference type="SAM" id="SignalP"/>
    </source>
</evidence>
<proteinExistence type="predicted"/>
<keyword evidence="1" id="KW-0732">Signal</keyword>